<gene>
    <name evidence="3" type="ORF">FUAX_43690</name>
</gene>
<sequence length="500" mass="54192">MRKNIFFAYLGLLFLAVACDKDNDPEVVDEAFLEVTTEIARDITAEGAQLRGILRSEGATKPEGFGFNYWVQGDVSTLKTVKAEYNASDKTFTAKISGLKSYTGYAYTAFAEDKVSKEEGDVLTVKTSVDPSVKKMQLGIGEPSYISFNKATITGELVSEGNSQQSTVSFYLWEKGTLDQERTIEAEKGEGTALKGDVINLKPGIEYAYTLVGANELGTVSSDTLTFTAKSVVYVDIDAKGEGDGTSWTDAYTSLKTAVESVPFGVKIWVAEGLYKEFGIPLKRGFDMYGGFSGTETELDQRDPKDHPTLVGREAMFEGNPADQLPIFVRKYGHKLDASIIDGFTFQYGAGTYGGVCDLTQGSPRFTDCVFKGNRSHHGGVMLIQASEARFTRCVFVENNAVTAGGAFRVYRNASVAFDECEFVGNNTKYGGALYLDLSVTIRNGIFRDNSASEDGNAIRVMNGACPVFVGDAFVFDNNTGKNDGPLGGPAAKKCDMPIF</sequence>
<dbReference type="PROSITE" id="PS51257">
    <property type="entry name" value="PROKAR_LIPOPROTEIN"/>
    <property type="match status" value="1"/>
</dbReference>
<dbReference type="PANTHER" id="PTHR11319:SF35">
    <property type="entry name" value="OUTER MEMBRANE PROTEIN PMPC-RELATED"/>
    <property type="match status" value="1"/>
</dbReference>
<reference evidence="3 4" key="1">
    <citation type="submission" date="2021-12" db="EMBL/GenBank/DDBJ databases">
        <title>Genome sequencing of bacteria with rrn-lacking chromosome and rrn-plasmid.</title>
        <authorList>
            <person name="Anda M."/>
            <person name="Iwasaki W."/>
        </authorList>
    </citation>
    <scope>NUCLEOTIDE SEQUENCE [LARGE SCALE GENOMIC DNA]</scope>
    <source>
        <strain evidence="3 4">DSM 100852</strain>
        <plasmid evidence="3 4">pFA2</plasmid>
    </source>
</reference>
<dbReference type="RefSeq" id="WP_338395090.1">
    <property type="nucleotide sequence ID" value="NZ_AP025316.1"/>
</dbReference>
<keyword evidence="4" id="KW-1185">Reference proteome</keyword>
<dbReference type="KEGG" id="fax:FUAX_43690"/>
<dbReference type="SUPFAM" id="SSF51126">
    <property type="entry name" value="Pectin lyase-like"/>
    <property type="match status" value="1"/>
</dbReference>
<name>A0AAU9CVE7_9BACT</name>
<dbReference type="InterPro" id="IPR011050">
    <property type="entry name" value="Pectin_lyase_fold/virulence"/>
</dbReference>
<dbReference type="AlphaFoldDB" id="A0AAU9CVE7"/>
<keyword evidence="1" id="KW-0732">Signal</keyword>
<evidence type="ECO:0000313" key="4">
    <source>
        <dbReference type="Proteomes" id="UP001348817"/>
    </source>
</evidence>
<feature type="domain" description="Right handed beta helix" evidence="2">
    <location>
        <begin position="347"/>
        <end position="465"/>
    </location>
</feature>
<feature type="signal peptide" evidence="1">
    <location>
        <begin position="1"/>
        <end position="18"/>
    </location>
</feature>
<dbReference type="PANTHER" id="PTHR11319">
    <property type="entry name" value="G PROTEIN-COUPLED RECEPTOR-RELATED"/>
    <property type="match status" value="1"/>
</dbReference>
<proteinExistence type="predicted"/>
<dbReference type="Proteomes" id="UP001348817">
    <property type="component" value="Plasmid pFA2"/>
</dbReference>
<dbReference type="InterPro" id="IPR012334">
    <property type="entry name" value="Pectin_lyas_fold"/>
</dbReference>
<dbReference type="Pfam" id="PF13229">
    <property type="entry name" value="Beta_helix"/>
    <property type="match status" value="1"/>
</dbReference>
<dbReference type="InterPro" id="IPR039448">
    <property type="entry name" value="Beta_helix"/>
</dbReference>
<accession>A0AAU9CVE7</accession>
<organism evidence="3 4">
    <name type="scientific">Fulvitalea axinellae</name>
    <dbReference type="NCBI Taxonomy" id="1182444"/>
    <lineage>
        <taxon>Bacteria</taxon>
        <taxon>Pseudomonadati</taxon>
        <taxon>Bacteroidota</taxon>
        <taxon>Cytophagia</taxon>
        <taxon>Cytophagales</taxon>
        <taxon>Persicobacteraceae</taxon>
        <taxon>Fulvitalea</taxon>
    </lineage>
</organism>
<dbReference type="EMBL" id="AP025316">
    <property type="protein sequence ID" value="BDD11937.1"/>
    <property type="molecule type" value="Genomic_DNA"/>
</dbReference>
<evidence type="ECO:0000256" key="1">
    <source>
        <dbReference type="SAM" id="SignalP"/>
    </source>
</evidence>
<evidence type="ECO:0000259" key="2">
    <source>
        <dbReference type="Pfam" id="PF13229"/>
    </source>
</evidence>
<protein>
    <recommendedName>
        <fullName evidence="2">Right handed beta helix domain-containing protein</fullName>
    </recommendedName>
</protein>
<evidence type="ECO:0000313" key="3">
    <source>
        <dbReference type="EMBL" id="BDD11937.1"/>
    </source>
</evidence>
<dbReference type="Gene3D" id="2.160.20.10">
    <property type="entry name" value="Single-stranded right-handed beta-helix, Pectin lyase-like"/>
    <property type="match status" value="1"/>
</dbReference>
<feature type="chain" id="PRO_5043381224" description="Right handed beta helix domain-containing protein" evidence="1">
    <location>
        <begin position="19"/>
        <end position="500"/>
    </location>
</feature>
<keyword evidence="3" id="KW-0614">Plasmid</keyword>
<geneLocation type="plasmid" evidence="3 4">
    <name>pFA2</name>
</geneLocation>